<reference evidence="6" key="1">
    <citation type="submission" date="2023-08" db="EMBL/GenBank/DDBJ databases">
        <authorList>
            <person name="Alioto T."/>
            <person name="Alioto T."/>
            <person name="Gomez Garrido J."/>
        </authorList>
    </citation>
    <scope>NUCLEOTIDE SEQUENCE</scope>
</reference>
<dbReference type="GO" id="GO:0009897">
    <property type="term" value="C:external side of plasma membrane"/>
    <property type="evidence" value="ECO:0007669"/>
    <property type="project" value="TreeGrafter"/>
</dbReference>
<protein>
    <submittedName>
        <fullName evidence="6">Uncharacterized protein LOC122870174 isoform X10</fullName>
    </submittedName>
</protein>
<gene>
    <name evidence="6" type="ORF">XNOV1_A001480</name>
</gene>
<dbReference type="Gene3D" id="2.60.40.10">
    <property type="entry name" value="Immunoglobulins"/>
    <property type="match status" value="2"/>
</dbReference>
<dbReference type="InterPro" id="IPR013106">
    <property type="entry name" value="Ig_V-set"/>
</dbReference>
<keyword evidence="7" id="KW-1185">Reference proteome</keyword>
<feature type="domain" description="Ig-like" evidence="5">
    <location>
        <begin position="152"/>
        <end position="280"/>
    </location>
</feature>
<evidence type="ECO:0000256" key="4">
    <source>
        <dbReference type="SAM" id="SignalP"/>
    </source>
</evidence>
<keyword evidence="3" id="KW-0393">Immunoglobulin domain</keyword>
<dbReference type="GO" id="GO:0050852">
    <property type="term" value="P:T cell receptor signaling pathway"/>
    <property type="evidence" value="ECO:0007669"/>
    <property type="project" value="TreeGrafter"/>
</dbReference>
<evidence type="ECO:0000256" key="2">
    <source>
        <dbReference type="ARBA" id="ARBA00023136"/>
    </source>
</evidence>
<dbReference type="GO" id="GO:0005102">
    <property type="term" value="F:signaling receptor binding"/>
    <property type="evidence" value="ECO:0007669"/>
    <property type="project" value="TreeGrafter"/>
</dbReference>
<evidence type="ECO:0000313" key="7">
    <source>
        <dbReference type="Proteomes" id="UP001178508"/>
    </source>
</evidence>
<keyword evidence="2" id="KW-0472">Membrane</keyword>
<dbReference type="InterPro" id="IPR013783">
    <property type="entry name" value="Ig-like_fold"/>
</dbReference>
<keyword evidence="4" id="KW-0732">Signal</keyword>
<dbReference type="InterPro" id="IPR003599">
    <property type="entry name" value="Ig_sub"/>
</dbReference>
<dbReference type="InterPro" id="IPR050504">
    <property type="entry name" value="IgSF_BTN/MOG"/>
</dbReference>
<dbReference type="InterPro" id="IPR007110">
    <property type="entry name" value="Ig-like_dom"/>
</dbReference>
<evidence type="ECO:0000259" key="5">
    <source>
        <dbReference type="PROSITE" id="PS50835"/>
    </source>
</evidence>
<dbReference type="AlphaFoldDB" id="A0AAV1HJI9"/>
<name>A0AAV1HJI9_XYRNO</name>
<comment type="subcellular location">
    <subcellularLocation>
        <location evidence="1">Membrane</location>
    </subcellularLocation>
</comment>
<evidence type="ECO:0000256" key="3">
    <source>
        <dbReference type="ARBA" id="ARBA00023319"/>
    </source>
</evidence>
<dbReference type="InterPro" id="IPR036179">
    <property type="entry name" value="Ig-like_dom_sf"/>
</dbReference>
<accession>A0AAV1HJI9</accession>
<dbReference type="SUPFAM" id="SSF48726">
    <property type="entry name" value="Immunoglobulin"/>
    <property type="match status" value="2"/>
</dbReference>
<feature type="domain" description="Ig-like" evidence="5">
    <location>
        <begin position="14"/>
        <end position="99"/>
    </location>
</feature>
<feature type="signal peptide" evidence="4">
    <location>
        <begin position="1"/>
        <end position="16"/>
    </location>
</feature>
<dbReference type="PROSITE" id="PS50835">
    <property type="entry name" value="IG_LIKE"/>
    <property type="match status" value="2"/>
</dbReference>
<dbReference type="EMBL" id="OY660886">
    <property type="protein sequence ID" value="CAJ1085770.1"/>
    <property type="molecule type" value="Genomic_DNA"/>
</dbReference>
<evidence type="ECO:0000256" key="1">
    <source>
        <dbReference type="ARBA" id="ARBA00004370"/>
    </source>
</evidence>
<feature type="chain" id="PRO_5043595052" evidence="4">
    <location>
        <begin position="17"/>
        <end position="312"/>
    </location>
</feature>
<dbReference type="Pfam" id="PF07686">
    <property type="entry name" value="V-set"/>
    <property type="match status" value="1"/>
</dbReference>
<dbReference type="PANTHER" id="PTHR24100">
    <property type="entry name" value="BUTYROPHILIN"/>
    <property type="match status" value="1"/>
</dbReference>
<sequence length="312" mass="34966">MVSRFLLLMALSVCVSETFELDVAHKSYQAEKDQDVTLEWTLTPKPDSSMQTMNIFCGLYKDQKALVLLEGSTEDSGLYQCEVNTVYGMSLDTCQLTVTGKTLFIVLVLYAAAMIGTEALSLWKPAGVMCEKIKTQMALTWVEMVSRFLLLMALSCCVCETFEVKVAHTSYEAVEGQSVTLEWTFEPKPDISELQSLSIFCDVQMKQKDSPVFQFQEGFEISLTDTEHFVGRVQWDEDLLTKGRVSLEVSPVMAEDSGMYKCEVSSDYGTDWETCSLSVTAPRVPIGSVAQPEAWTRIRLFCGLFLSFVVLF</sequence>
<dbReference type="GO" id="GO:0001817">
    <property type="term" value="P:regulation of cytokine production"/>
    <property type="evidence" value="ECO:0007669"/>
    <property type="project" value="TreeGrafter"/>
</dbReference>
<proteinExistence type="predicted"/>
<dbReference type="SMART" id="SM00409">
    <property type="entry name" value="IG"/>
    <property type="match status" value="2"/>
</dbReference>
<dbReference type="Proteomes" id="UP001178508">
    <property type="component" value="Chromosome 23"/>
</dbReference>
<evidence type="ECO:0000313" key="6">
    <source>
        <dbReference type="EMBL" id="CAJ1085770.1"/>
    </source>
</evidence>
<organism evidence="6 7">
    <name type="scientific">Xyrichtys novacula</name>
    <name type="common">Pearly razorfish</name>
    <name type="synonym">Hemipteronotus novacula</name>
    <dbReference type="NCBI Taxonomy" id="13765"/>
    <lineage>
        <taxon>Eukaryota</taxon>
        <taxon>Metazoa</taxon>
        <taxon>Chordata</taxon>
        <taxon>Craniata</taxon>
        <taxon>Vertebrata</taxon>
        <taxon>Euteleostomi</taxon>
        <taxon>Actinopterygii</taxon>
        <taxon>Neopterygii</taxon>
        <taxon>Teleostei</taxon>
        <taxon>Neoteleostei</taxon>
        <taxon>Acanthomorphata</taxon>
        <taxon>Eupercaria</taxon>
        <taxon>Labriformes</taxon>
        <taxon>Labridae</taxon>
        <taxon>Xyrichtys</taxon>
    </lineage>
</organism>